<dbReference type="Pfam" id="PF12833">
    <property type="entry name" value="HTH_18"/>
    <property type="match status" value="1"/>
</dbReference>
<dbReference type="GO" id="GO:0043565">
    <property type="term" value="F:sequence-specific DNA binding"/>
    <property type="evidence" value="ECO:0007669"/>
    <property type="project" value="InterPro"/>
</dbReference>
<reference evidence="8" key="2">
    <citation type="submission" date="2018-01" db="EMBL/GenBank/DDBJ databases">
        <authorList>
            <person name="Gaut B.S."/>
            <person name="Morton B.R."/>
            <person name="Clegg M.T."/>
            <person name="Duvall M.R."/>
        </authorList>
    </citation>
    <scope>NUCLEOTIDE SEQUENCE [LARGE SCALE GENOMIC DNA]</scope>
</reference>
<dbReference type="EMBL" id="OGUS01000115">
    <property type="protein sequence ID" value="SPC12543.1"/>
    <property type="molecule type" value="Genomic_DNA"/>
</dbReference>
<dbReference type="RefSeq" id="WP_063238786.1">
    <property type="nucleotide sequence ID" value="NZ_CP069810.1"/>
</dbReference>
<keyword evidence="1" id="KW-0805">Transcription regulation</keyword>
<evidence type="ECO:0000313" key="8">
    <source>
        <dbReference type="Proteomes" id="UP000256862"/>
    </source>
</evidence>
<dbReference type="PROSITE" id="PS01124">
    <property type="entry name" value="HTH_ARAC_FAMILY_2"/>
    <property type="match status" value="1"/>
</dbReference>
<evidence type="ECO:0000313" key="5">
    <source>
        <dbReference type="EMBL" id="QRQ95906.1"/>
    </source>
</evidence>
<dbReference type="GeneID" id="303492069"/>
<reference evidence="6 8" key="1">
    <citation type="submission" date="2018-01" db="EMBL/GenBank/DDBJ databases">
        <authorList>
            <person name="Clerissi C."/>
        </authorList>
    </citation>
    <scope>NUCLEOTIDE SEQUENCE</scope>
    <source>
        <strain evidence="6">Cupriavidus oxalaticus LMG 2235</strain>
    </source>
</reference>
<protein>
    <submittedName>
        <fullName evidence="5">Helix-turn-helix transcriptional regulator</fullName>
    </submittedName>
</protein>
<dbReference type="PANTHER" id="PTHR46796">
    <property type="entry name" value="HTH-TYPE TRANSCRIPTIONAL ACTIVATOR RHAS-RELATED"/>
    <property type="match status" value="1"/>
</dbReference>
<reference evidence="5 9" key="3">
    <citation type="submission" date="2021-02" db="EMBL/GenBank/DDBJ databases">
        <title>Complete Genome Sequence of Cupriavidus oxalaticus Strain Ox1, a Soil Oxalate-Degrading Species.</title>
        <authorList>
            <person name="Palmieri F."/>
            <person name="Udriet P."/>
            <person name="Deuasquier M."/>
            <person name="Beaudoing E."/>
            <person name="Johnson S.L."/>
            <person name="Davenport K.W."/>
            <person name="Chain P.S."/>
            <person name="Bindschedler S."/>
            <person name="Junier P."/>
        </authorList>
    </citation>
    <scope>NUCLEOTIDE SEQUENCE [LARGE SCALE GENOMIC DNA]</scope>
    <source>
        <strain evidence="5 9">Ox1</strain>
    </source>
</reference>
<dbReference type="InterPro" id="IPR018060">
    <property type="entry name" value="HTH_AraC"/>
</dbReference>
<dbReference type="SUPFAM" id="SSF46689">
    <property type="entry name" value="Homeodomain-like"/>
    <property type="match status" value="1"/>
</dbReference>
<dbReference type="AlphaFoldDB" id="A0A375FW00"/>
<dbReference type="Proteomes" id="UP000256862">
    <property type="component" value="Chromosome CO2235"/>
</dbReference>
<dbReference type="InterPro" id="IPR009057">
    <property type="entry name" value="Homeodomain-like_sf"/>
</dbReference>
<dbReference type="Proteomes" id="UP000623307">
    <property type="component" value="Chromosome 2"/>
</dbReference>
<dbReference type="InterPro" id="IPR050204">
    <property type="entry name" value="AraC_XylS_family_regulators"/>
</dbReference>
<organism evidence="6 8">
    <name type="scientific">Cupriavidus oxalaticus</name>
    <dbReference type="NCBI Taxonomy" id="96344"/>
    <lineage>
        <taxon>Bacteria</taxon>
        <taxon>Pseudomonadati</taxon>
        <taxon>Pseudomonadota</taxon>
        <taxon>Betaproteobacteria</taxon>
        <taxon>Burkholderiales</taxon>
        <taxon>Burkholderiaceae</taxon>
        <taxon>Cupriavidus</taxon>
    </lineage>
</organism>
<gene>
    <name evidence="7" type="ORF">CO2235_150198</name>
    <name evidence="6" type="ORF">CO2235_U590051</name>
    <name evidence="5" type="ORF">JTE92_21185</name>
</gene>
<proteinExistence type="predicted"/>
<dbReference type="EMBL" id="OGUS01000064">
    <property type="protein sequence ID" value="SPC06475.1"/>
    <property type="molecule type" value="Genomic_DNA"/>
</dbReference>
<evidence type="ECO:0000313" key="6">
    <source>
        <dbReference type="EMBL" id="SPC06475.1"/>
    </source>
</evidence>
<keyword evidence="3" id="KW-0804">Transcription</keyword>
<feature type="domain" description="HTH araC/xylS-type" evidence="4">
    <location>
        <begin position="164"/>
        <end position="261"/>
    </location>
</feature>
<evidence type="ECO:0000256" key="2">
    <source>
        <dbReference type="ARBA" id="ARBA00023125"/>
    </source>
</evidence>
<sequence length="267" mass="29100">MTNGRRGSGPKLFGTGRIVLWRGGSIWIGHAEEQTGFHAHHAIQVTLALSGGPVRVQSPGEDWAAYQAAIIAANHPHAFEARGALIALIFTEPESHEGRMLRERFRAGVASLTPGAFATEAAALAAAYHSDAPDKDLILRARAVTARLTLAQPSPPKVLDNRIERAIEVLRERIGETVTMTEIAEAVHLSPERFRHLFLKETGIRFRPYVLWLRLELSLASYAAGHNLTEASCAGGFADSAHFSRTFKRMFGVLAVGVRVQRVRGGT</sequence>
<dbReference type="PANTHER" id="PTHR46796:SF6">
    <property type="entry name" value="ARAC SUBFAMILY"/>
    <property type="match status" value="1"/>
</dbReference>
<dbReference type="EMBL" id="CP069812">
    <property type="protein sequence ID" value="QRQ95906.1"/>
    <property type="molecule type" value="Genomic_DNA"/>
</dbReference>
<evidence type="ECO:0000256" key="3">
    <source>
        <dbReference type="ARBA" id="ARBA00023163"/>
    </source>
</evidence>
<evidence type="ECO:0000259" key="4">
    <source>
        <dbReference type="PROSITE" id="PS01124"/>
    </source>
</evidence>
<dbReference type="OrthoDB" id="3631840at2"/>
<evidence type="ECO:0000313" key="7">
    <source>
        <dbReference type="EMBL" id="SPC12543.1"/>
    </source>
</evidence>
<keyword evidence="9" id="KW-1185">Reference proteome</keyword>
<evidence type="ECO:0000313" key="9">
    <source>
        <dbReference type="Proteomes" id="UP000623307"/>
    </source>
</evidence>
<name>A0A375FW00_9BURK</name>
<dbReference type="SMART" id="SM00342">
    <property type="entry name" value="HTH_ARAC"/>
    <property type="match status" value="1"/>
</dbReference>
<keyword evidence="2" id="KW-0238">DNA-binding</keyword>
<dbReference type="GO" id="GO:0003700">
    <property type="term" value="F:DNA-binding transcription factor activity"/>
    <property type="evidence" value="ECO:0007669"/>
    <property type="project" value="InterPro"/>
</dbReference>
<evidence type="ECO:0000256" key="1">
    <source>
        <dbReference type="ARBA" id="ARBA00023015"/>
    </source>
</evidence>
<accession>A0A375FW00</accession>
<dbReference type="Gene3D" id="1.10.10.60">
    <property type="entry name" value="Homeodomain-like"/>
    <property type="match status" value="1"/>
</dbReference>